<feature type="region of interest" description="Disordered" evidence="6">
    <location>
        <begin position="1"/>
        <end position="20"/>
    </location>
</feature>
<evidence type="ECO:0000256" key="6">
    <source>
        <dbReference type="SAM" id="MobiDB-lite"/>
    </source>
</evidence>
<dbReference type="NCBIfam" id="NF001055">
    <property type="entry name" value="PRK00117.2-5"/>
    <property type="match status" value="1"/>
</dbReference>
<evidence type="ECO:0000256" key="3">
    <source>
        <dbReference type="ARBA" id="ARBA00018111"/>
    </source>
</evidence>
<comment type="function">
    <text evidence="5">Modulates RecA activity.</text>
</comment>
<sequence length="175" mass="20466">MHDEDDVFEESTSADRENDGAVAFDPTRFRNRALALLSRREYARAELRAKLRPHCPDEQILDDLLDDFQQRKWLSDERFAEQWAHYRSQRYGTRRLVAELRQKGVASEIISNTLENLETDEFTTARTVWLRKFGQPPQDAKERAKQLRFLAARGFSTGVIYRVVGGEDESDHFDD</sequence>
<feature type="domain" description="RecX first three-helical" evidence="9">
    <location>
        <begin position="30"/>
        <end position="60"/>
    </location>
</feature>
<keyword evidence="4 5" id="KW-0963">Cytoplasm</keyword>
<evidence type="ECO:0000256" key="2">
    <source>
        <dbReference type="ARBA" id="ARBA00009695"/>
    </source>
</evidence>
<feature type="domain" description="RecX third three-helical" evidence="8">
    <location>
        <begin position="120"/>
        <end position="164"/>
    </location>
</feature>
<dbReference type="PANTHER" id="PTHR33602:SF1">
    <property type="entry name" value="REGULATORY PROTEIN RECX FAMILY PROTEIN"/>
    <property type="match status" value="1"/>
</dbReference>
<dbReference type="InterPro" id="IPR053924">
    <property type="entry name" value="RecX_HTH_2nd"/>
</dbReference>
<reference evidence="10 11" key="1">
    <citation type="submission" date="2020-08" db="EMBL/GenBank/DDBJ databases">
        <title>Genomic Encyclopedia of Type Strains, Phase IV (KMG-IV): sequencing the most valuable type-strain genomes for metagenomic binning, comparative biology and taxonomic classification.</title>
        <authorList>
            <person name="Goeker M."/>
        </authorList>
    </citation>
    <scope>NUCLEOTIDE SEQUENCE [LARGE SCALE GENOMIC DNA]</scope>
    <source>
        <strain evidence="10 11">DSM 18233</strain>
    </source>
</reference>
<evidence type="ECO:0000256" key="5">
    <source>
        <dbReference type="HAMAP-Rule" id="MF_01114"/>
    </source>
</evidence>
<dbReference type="HAMAP" id="MF_01114">
    <property type="entry name" value="RecX"/>
    <property type="match status" value="1"/>
</dbReference>
<dbReference type="InterPro" id="IPR053926">
    <property type="entry name" value="RecX_HTH_1st"/>
</dbReference>
<organism evidence="10 11">
    <name type="scientific">Silvimonas terrae</name>
    <dbReference type="NCBI Taxonomy" id="300266"/>
    <lineage>
        <taxon>Bacteria</taxon>
        <taxon>Pseudomonadati</taxon>
        <taxon>Pseudomonadota</taxon>
        <taxon>Betaproteobacteria</taxon>
        <taxon>Neisseriales</taxon>
        <taxon>Chitinibacteraceae</taxon>
        <taxon>Silvimonas</taxon>
    </lineage>
</organism>
<dbReference type="Pfam" id="PF21982">
    <property type="entry name" value="RecX_HTH1"/>
    <property type="match status" value="1"/>
</dbReference>
<dbReference type="Pfam" id="PF02631">
    <property type="entry name" value="RecX_HTH2"/>
    <property type="match status" value="1"/>
</dbReference>
<dbReference type="PANTHER" id="PTHR33602">
    <property type="entry name" value="REGULATORY PROTEIN RECX FAMILY PROTEIN"/>
    <property type="match status" value="1"/>
</dbReference>
<comment type="caution">
    <text evidence="10">The sequence shown here is derived from an EMBL/GenBank/DDBJ whole genome shotgun (WGS) entry which is preliminary data.</text>
</comment>
<evidence type="ECO:0000313" key="11">
    <source>
        <dbReference type="Proteomes" id="UP000543030"/>
    </source>
</evidence>
<dbReference type="InterPro" id="IPR053925">
    <property type="entry name" value="RecX_HTH_3rd"/>
</dbReference>
<evidence type="ECO:0000313" key="10">
    <source>
        <dbReference type="EMBL" id="MBB5189884.1"/>
    </source>
</evidence>
<dbReference type="RefSeq" id="WP_184097364.1">
    <property type="nucleotide sequence ID" value="NZ_JACHHN010000001.1"/>
</dbReference>
<evidence type="ECO:0000259" key="7">
    <source>
        <dbReference type="Pfam" id="PF02631"/>
    </source>
</evidence>
<protein>
    <recommendedName>
        <fullName evidence="3 5">Regulatory protein RecX</fullName>
    </recommendedName>
</protein>
<evidence type="ECO:0000256" key="1">
    <source>
        <dbReference type="ARBA" id="ARBA00004496"/>
    </source>
</evidence>
<dbReference type="GO" id="GO:0005737">
    <property type="term" value="C:cytoplasm"/>
    <property type="evidence" value="ECO:0007669"/>
    <property type="project" value="UniProtKB-SubCell"/>
</dbReference>
<evidence type="ECO:0000256" key="4">
    <source>
        <dbReference type="ARBA" id="ARBA00022490"/>
    </source>
</evidence>
<dbReference type="Gene3D" id="1.10.10.10">
    <property type="entry name" value="Winged helix-like DNA-binding domain superfamily/Winged helix DNA-binding domain"/>
    <property type="match status" value="3"/>
</dbReference>
<dbReference type="Proteomes" id="UP000543030">
    <property type="component" value="Unassembled WGS sequence"/>
</dbReference>
<feature type="domain" description="RecX second three-helical" evidence="7">
    <location>
        <begin position="75"/>
        <end position="114"/>
    </location>
</feature>
<dbReference type="InterPro" id="IPR003783">
    <property type="entry name" value="Regulatory_RecX"/>
</dbReference>
<dbReference type="AlphaFoldDB" id="A0A840RBC8"/>
<accession>A0A840RBC8</accession>
<proteinExistence type="inferred from homology"/>
<comment type="similarity">
    <text evidence="2 5">Belongs to the RecX family.</text>
</comment>
<name>A0A840RBC8_9NEIS</name>
<dbReference type="GO" id="GO:0006282">
    <property type="term" value="P:regulation of DNA repair"/>
    <property type="evidence" value="ECO:0007669"/>
    <property type="project" value="UniProtKB-UniRule"/>
</dbReference>
<dbReference type="Pfam" id="PF21981">
    <property type="entry name" value="RecX_HTH3"/>
    <property type="match status" value="1"/>
</dbReference>
<keyword evidence="11" id="KW-1185">Reference proteome</keyword>
<gene>
    <name evidence="5" type="primary">recX</name>
    <name evidence="10" type="ORF">HNQ50_000594</name>
</gene>
<evidence type="ECO:0000259" key="8">
    <source>
        <dbReference type="Pfam" id="PF21981"/>
    </source>
</evidence>
<comment type="subcellular location">
    <subcellularLocation>
        <location evidence="1 5">Cytoplasm</location>
    </subcellularLocation>
</comment>
<dbReference type="InterPro" id="IPR036388">
    <property type="entry name" value="WH-like_DNA-bd_sf"/>
</dbReference>
<dbReference type="EMBL" id="JACHHN010000001">
    <property type="protein sequence ID" value="MBB5189884.1"/>
    <property type="molecule type" value="Genomic_DNA"/>
</dbReference>
<evidence type="ECO:0000259" key="9">
    <source>
        <dbReference type="Pfam" id="PF21982"/>
    </source>
</evidence>